<evidence type="ECO:0000256" key="11">
    <source>
        <dbReference type="ARBA" id="ARBA00023136"/>
    </source>
</evidence>
<keyword evidence="4 17" id="KW-0808">Transferase</keyword>
<dbReference type="Pfam" id="PF07714">
    <property type="entry name" value="PK_Tyr_Ser-Thr"/>
    <property type="match status" value="1"/>
</dbReference>
<proteinExistence type="inferred from homology"/>
<dbReference type="PIRSF" id="PIRSF000641">
    <property type="entry name" value="SRK"/>
    <property type="match status" value="1"/>
</dbReference>
<keyword evidence="2 17" id="KW-0723">Serine/threonine-protein kinase</keyword>
<reference evidence="23 24" key="1">
    <citation type="journal article" date="2018" name="Nat. Genet.">
        <title>The Rosa genome provides new insights in the design of modern roses.</title>
        <authorList>
            <person name="Bendahmane M."/>
        </authorList>
    </citation>
    <scope>NUCLEOTIDE SEQUENCE [LARGE SCALE GENOMIC DNA]</scope>
    <source>
        <strain evidence="24">cv. Old Blush</strain>
    </source>
</reference>
<feature type="domain" description="Protein kinase" evidence="21">
    <location>
        <begin position="545"/>
        <end position="841"/>
    </location>
</feature>
<accession>A0A2P6RRY3</accession>
<keyword evidence="6 20" id="KW-0732">Signal</keyword>
<dbReference type="Pfam" id="PF01453">
    <property type="entry name" value="B_lectin"/>
    <property type="match status" value="1"/>
</dbReference>
<comment type="catalytic activity">
    <reaction evidence="15 17">
        <text>L-threonyl-[protein] + ATP = O-phospho-L-threonyl-[protein] + ADP + H(+)</text>
        <dbReference type="Rhea" id="RHEA:46608"/>
        <dbReference type="Rhea" id="RHEA-COMP:11060"/>
        <dbReference type="Rhea" id="RHEA-COMP:11605"/>
        <dbReference type="ChEBI" id="CHEBI:15378"/>
        <dbReference type="ChEBI" id="CHEBI:30013"/>
        <dbReference type="ChEBI" id="CHEBI:30616"/>
        <dbReference type="ChEBI" id="CHEBI:61977"/>
        <dbReference type="ChEBI" id="CHEBI:456216"/>
        <dbReference type="EC" id="2.7.11.1"/>
    </reaction>
</comment>
<dbReference type="InterPro" id="IPR011009">
    <property type="entry name" value="Kinase-like_dom_sf"/>
</dbReference>
<dbReference type="SUPFAM" id="SSF51110">
    <property type="entry name" value="alpha-D-mannose-specific plant lectins"/>
    <property type="match status" value="2"/>
</dbReference>
<feature type="chain" id="PRO_5015183100" description="Receptor-like serine/threonine-protein kinase" evidence="20">
    <location>
        <begin position="27"/>
        <end position="845"/>
    </location>
</feature>
<dbReference type="InterPro" id="IPR036426">
    <property type="entry name" value="Bulb-type_lectin_dom_sf"/>
</dbReference>
<dbReference type="EC" id="2.7.11.1" evidence="17"/>
<dbReference type="SMART" id="SM00108">
    <property type="entry name" value="B_lectin"/>
    <property type="match status" value="1"/>
</dbReference>
<dbReference type="GO" id="GO:0016020">
    <property type="term" value="C:membrane"/>
    <property type="evidence" value="ECO:0007669"/>
    <property type="project" value="UniProtKB-SubCell"/>
</dbReference>
<evidence type="ECO:0000256" key="7">
    <source>
        <dbReference type="ARBA" id="ARBA00022741"/>
    </source>
</evidence>
<dbReference type="FunFam" id="3.30.200.20:FF:000059">
    <property type="entry name" value="S-receptor-like serine/threonine-protein kinase"/>
    <property type="match status" value="1"/>
</dbReference>
<dbReference type="PROSITE" id="PS50011">
    <property type="entry name" value="PROTEIN_KINASE_DOM"/>
    <property type="match status" value="1"/>
</dbReference>
<evidence type="ECO:0000256" key="17">
    <source>
        <dbReference type="PIRNR" id="PIRNR000641"/>
    </source>
</evidence>
<evidence type="ECO:0000256" key="14">
    <source>
        <dbReference type="ARBA" id="ARBA00023180"/>
    </source>
</evidence>
<dbReference type="InterPro" id="IPR024171">
    <property type="entry name" value="SRK-like_kinase"/>
</dbReference>
<keyword evidence="3" id="KW-0245">EGF-like domain</keyword>
<dbReference type="OrthoDB" id="1147195at2759"/>
<keyword evidence="7 17" id="KW-0547">Nucleotide-binding</keyword>
<evidence type="ECO:0000256" key="3">
    <source>
        <dbReference type="ARBA" id="ARBA00022536"/>
    </source>
</evidence>
<evidence type="ECO:0000313" key="24">
    <source>
        <dbReference type="Proteomes" id="UP000238479"/>
    </source>
</evidence>
<keyword evidence="24" id="KW-1185">Reference proteome</keyword>
<evidence type="ECO:0000256" key="20">
    <source>
        <dbReference type="SAM" id="SignalP"/>
    </source>
</evidence>
<keyword evidence="13" id="KW-0675">Receptor</keyword>
<evidence type="ECO:0000256" key="18">
    <source>
        <dbReference type="PROSITE-ProRule" id="PRU10141"/>
    </source>
</evidence>
<feature type="transmembrane region" description="Helical" evidence="19">
    <location>
        <begin position="480"/>
        <end position="506"/>
    </location>
</feature>
<evidence type="ECO:0000256" key="10">
    <source>
        <dbReference type="ARBA" id="ARBA00022989"/>
    </source>
</evidence>
<evidence type="ECO:0000256" key="1">
    <source>
        <dbReference type="ARBA" id="ARBA00004479"/>
    </source>
</evidence>
<feature type="signal peptide" evidence="20">
    <location>
        <begin position="1"/>
        <end position="26"/>
    </location>
</feature>
<dbReference type="Gene3D" id="2.90.10.10">
    <property type="entry name" value="Bulb-type lectin domain"/>
    <property type="match status" value="2"/>
</dbReference>
<dbReference type="Gene3D" id="3.30.200.20">
    <property type="entry name" value="Phosphorylase Kinase, domain 1"/>
    <property type="match status" value="1"/>
</dbReference>
<evidence type="ECO:0000256" key="4">
    <source>
        <dbReference type="ARBA" id="ARBA00022679"/>
    </source>
</evidence>
<dbReference type="AlphaFoldDB" id="A0A2P6RRY3"/>
<comment type="caution">
    <text evidence="23">The sequence shown here is derived from an EMBL/GenBank/DDBJ whole genome shotgun (WGS) entry which is preliminary data.</text>
</comment>
<comment type="subcellular location">
    <subcellularLocation>
        <location evidence="1">Membrane</location>
        <topology evidence="1">Single-pass type I membrane protein</topology>
    </subcellularLocation>
</comment>
<keyword evidence="14" id="KW-0325">Glycoprotein</keyword>
<evidence type="ECO:0000256" key="15">
    <source>
        <dbReference type="ARBA" id="ARBA00047899"/>
    </source>
</evidence>
<dbReference type="InterPro" id="IPR001245">
    <property type="entry name" value="Ser-Thr/Tyr_kinase_cat_dom"/>
</dbReference>
<evidence type="ECO:0000259" key="22">
    <source>
        <dbReference type="PROSITE" id="PS50927"/>
    </source>
</evidence>
<organism evidence="23 24">
    <name type="scientific">Rosa chinensis</name>
    <name type="common">China rose</name>
    <dbReference type="NCBI Taxonomy" id="74649"/>
    <lineage>
        <taxon>Eukaryota</taxon>
        <taxon>Viridiplantae</taxon>
        <taxon>Streptophyta</taxon>
        <taxon>Embryophyta</taxon>
        <taxon>Tracheophyta</taxon>
        <taxon>Spermatophyta</taxon>
        <taxon>Magnoliopsida</taxon>
        <taxon>eudicotyledons</taxon>
        <taxon>Gunneridae</taxon>
        <taxon>Pentapetalae</taxon>
        <taxon>rosids</taxon>
        <taxon>fabids</taxon>
        <taxon>Rosales</taxon>
        <taxon>Rosaceae</taxon>
        <taxon>Rosoideae</taxon>
        <taxon>Rosoideae incertae sedis</taxon>
        <taxon>Rosa</taxon>
    </lineage>
</organism>
<dbReference type="PANTHER" id="PTHR47976">
    <property type="entry name" value="G-TYPE LECTIN S-RECEPTOR-LIKE SERINE/THREONINE-PROTEIN KINASE SD2-5"/>
    <property type="match status" value="1"/>
</dbReference>
<dbReference type="GO" id="GO:0004674">
    <property type="term" value="F:protein serine/threonine kinase activity"/>
    <property type="evidence" value="ECO:0007669"/>
    <property type="project" value="UniProtKB-KW"/>
</dbReference>
<dbReference type="InterPro" id="IPR017441">
    <property type="entry name" value="Protein_kinase_ATP_BS"/>
</dbReference>
<feature type="binding site" evidence="18">
    <location>
        <position position="576"/>
    </location>
    <ligand>
        <name>ATP</name>
        <dbReference type="ChEBI" id="CHEBI:30616"/>
    </ligand>
</feature>
<evidence type="ECO:0000256" key="2">
    <source>
        <dbReference type="ARBA" id="ARBA00022527"/>
    </source>
</evidence>
<dbReference type="PANTHER" id="PTHR47976:SF49">
    <property type="entry name" value="RECEPTOR-LIKE SERINE_THREONINE-PROTEIN KINASE"/>
    <property type="match status" value="1"/>
</dbReference>
<gene>
    <name evidence="23" type="ORF">RchiOBHm_Chr2g0118761</name>
</gene>
<evidence type="ECO:0000256" key="8">
    <source>
        <dbReference type="ARBA" id="ARBA00022777"/>
    </source>
</evidence>
<keyword evidence="9 17" id="KW-0067">ATP-binding</keyword>
<sequence length="845" mass="93107">MASSSVLVIFLLSTVLIISIMPNVKAQRNHSKSNLISLGSSLSPHVNNLSISSWLSSSGRFAFGFYPQGNGFAVGIQLLNPPQNTVVWTANRDDPPVSPNSTLKLTRDGILLQSEGGQEIRITNGLSLLETSAISNASTAAAAMLDSGNFVLYNETFFVIWKSFLSPTDTILAGQDLQMSMGLVSSASVADHSSGRFSLEMRNDGNLAAYPPNSSSAYWSVMMTTSYPIMTTSYRLSLNLSGFLVLNGQRGQYISLSTPTTQVLANRSDHPPQDNQTTIYRATLDVDGNFRLYLHNFPMSGSSEGAVMAIWSALQHPCDVQGICGFNSYCEVVMQKKAAEVLCKCYPGFVYNNASQKSLGCYHNFSVEGCTGNEEPRLRYKVEALDNTSWNNHPYLVTPIRNKEGCSDSCLGDCNCWAVLYTDGNCRKYKLPLLYGKKNSSISSKGFIKVILSGNMDSMPNNFPDLRKSPTVAESKNNSLILILAISLGSIAFLCSVFAISSFTIYKHRVHRYEKLLKQWSLALTDQEYFTLQSFSYAELERATDGFKEEIGRGTFGAVYKGILSGGSSNKTVAVKRLEKVVDEGVREFIAEITTIGRTHHRNLIQLLGFCIEGSRKLLVYEYMSNGSLADLIFKAKSVHSSWKERVRLVFDVAKGVLYLHDECSVHIIHSNLKPQNVLLDHTWTAKISDFGLARLVPNETKINSTGGGGGGGGAETVEQVRRSYLAPEWQKNALISVKADIYSFGIVLLEIVCCRRNIEVNVSTPDEIILSSWVSKCFAAGQLDKLVEEDENVDLKTLERMVKVGLWCVQDDPALRPFMKNVILMLEGTMDIPVPPNPELPSLV</sequence>
<evidence type="ECO:0000256" key="9">
    <source>
        <dbReference type="ARBA" id="ARBA00022840"/>
    </source>
</evidence>
<evidence type="ECO:0000256" key="19">
    <source>
        <dbReference type="SAM" id="Phobius"/>
    </source>
</evidence>
<keyword evidence="12" id="KW-1015">Disulfide bond</keyword>
<comment type="catalytic activity">
    <reaction evidence="16 17">
        <text>L-seryl-[protein] + ATP = O-phospho-L-seryl-[protein] + ADP + H(+)</text>
        <dbReference type="Rhea" id="RHEA:17989"/>
        <dbReference type="Rhea" id="RHEA-COMP:9863"/>
        <dbReference type="Rhea" id="RHEA-COMP:11604"/>
        <dbReference type="ChEBI" id="CHEBI:15378"/>
        <dbReference type="ChEBI" id="CHEBI:29999"/>
        <dbReference type="ChEBI" id="CHEBI:30616"/>
        <dbReference type="ChEBI" id="CHEBI:83421"/>
        <dbReference type="ChEBI" id="CHEBI:456216"/>
        <dbReference type="EC" id="2.7.11.1"/>
    </reaction>
</comment>
<dbReference type="FunFam" id="1.10.510.10:FF:000537">
    <property type="entry name" value="Putative receptor-like protein kinase"/>
    <property type="match status" value="1"/>
</dbReference>
<dbReference type="PROSITE" id="PS50927">
    <property type="entry name" value="BULB_LECTIN"/>
    <property type="match status" value="1"/>
</dbReference>
<dbReference type="PROSITE" id="PS00107">
    <property type="entry name" value="PROTEIN_KINASE_ATP"/>
    <property type="match status" value="1"/>
</dbReference>
<dbReference type="InterPro" id="IPR001480">
    <property type="entry name" value="Bulb-type_lectin_dom"/>
</dbReference>
<name>A0A2P6RRY3_ROSCH</name>
<dbReference type="GO" id="GO:0106310">
    <property type="term" value="F:protein serine kinase activity"/>
    <property type="evidence" value="ECO:0007669"/>
    <property type="project" value="RHEA"/>
</dbReference>
<evidence type="ECO:0000256" key="16">
    <source>
        <dbReference type="ARBA" id="ARBA00048679"/>
    </source>
</evidence>
<keyword evidence="8 17" id="KW-0418">Kinase</keyword>
<comment type="similarity">
    <text evidence="17">Belongs to the protein kinase superfamily. Ser/Thr protein kinase family.</text>
</comment>
<keyword evidence="10 19" id="KW-1133">Transmembrane helix</keyword>
<evidence type="ECO:0000313" key="23">
    <source>
        <dbReference type="EMBL" id="PRQ49151.1"/>
    </source>
</evidence>
<evidence type="ECO:0000256" key="6">
    <source>
        <dbReference type="ARBA" id="ARBA00022729"/>
    </source>
</evidence>
<protein>
    <recommendedName>
        <fullName evidence="17">Receptor-like serine/threonine-protein kinase</fullName>
        <ecNumber evidence="17">2.7.11.1</ecNumber>
    </recommendedName>
</protein>
<dbReference type="Gramene" id="PRQ49151">
    <property type="protein sequence ID" value="PRQ49151"/>
    <property type="gene ID" value="RchiOBHm_Chr2g0118761"/>
</dbReference>
<dbReference type="InterPro" id="IPR000719">
    <property type="entry name" value="Prot_kinase_dom"/>
</dbReference>
<dbReference type="OMA" id="YCSANAS"/>
<dbReference type="GO" id="GO:0005524">
    <property type="term" value="F:ATP binding"/>
    <property type="evidence" value="ECO:0007669"/>
    <property type="project" value="UniProtKB-UniRule"/>
</dbReference>
<dbReference type="EMBL" id="PDCK01000040">
    <property type="protein sequence ID" value="PRQ49151.1"/>
    <property type="molecule type" value="Genomic_DNA"/>
</dbReference>
<evidence type="ECO:0000256" key="13">
    <source>
        <dbReference type="ARBA" id="ARBA00023170"/>
    </source>
</evidence>
<evidence type="ECO:0000256" key="12">
    <source>
        <dbReference type="ARBA" id="ARBA00023157"/>
    </source>
</evidence>
<feature type="domain" description="Bulb-type lectin" evidence="22">
    <location>
        <begin position="40"/>
        <end position="165"/>
    </location>
</feature>
<evidence type="ECO:0000256" key="5">
    <source>
        <dbReference type="ARBA" id="ARBA00022692"/>
    </source>
</evidence>
<keyword evidence="5 19" id="KW-0812">Transmembrane</keyword>
<evidence type="ECO:0000259" key="21">
    <source>
        <dbReference type="PROSITE" id="PS50011"/>
    </source>
</evidence>
<dbReference type="InterPro" id="IPR051343">
    <property type="entry name" value="G-type_lectin_kinases/EP1-like"/>
</dbReference>
<dbReference type="Gene3D" id="1.10.510.10">
    <property type="entry name" value="Transferase(Phosphotransferase) domain 1"/>
    <property type="match status" value="1"/>
</dbReference>
<dbReference type="SUPFAM" id="SSF56112">
    <property type="entry name" value="Protein kinase-like (PK-like)"/>
    <property type="match status" value="1"/>
</dbReference>
<dbReference type="Proteomes" id="UP000238479">
    <property type="component" value="Chromosome 2"/>
</dbReference>
<keyword evidence="11 19" id="KW-0472">Membrane</keyword>